<keyword evidence="3" id="KW-0804">Transcription</keyword>
<dbReference type="EMBL" id="ML119872">
    <property type="protein sequence ID" value="RPA72221.1"/>
    <property type="molecule type" value="Genomic_DNA"/>
</dbReference>
<evidence type="ECO:0000256" key="5">
    <source>
        <dbReference type="SAM" id="MobiDB-lite"/>
    </source>
</evidence>
<keyword evidence="2" id="KW-0805">Transcription regulation</keyword>
<comment type="subcellular location">
    <subcellularLocation>
        <location evidence="1">Nucleus</location>
    </subcellularLocation>
</comment>
<dbReference type="GO" id="GO:0005634">
    <property type="term" value="C:nucleus"/>
    <property type="evidence" value="ECO:0007669"/>
    <property type="project" value="UniProtKB-SubCell"/>
</dbReference>
<reference evidence="6 7" key="1">
    <citation type="journal article" date="2018" name="Nat. Ecol. Evol.">
        <title>Pezizomycetes genomes reveal the molecular basis of ectomycorrhizal truffle lifestyle.</title>
        <authorList>
            <person name="Murat C."/>
            <person name="Payen T."/>
            <person name="Noel B."/>
            <person name="Kuo A."/>
            <person name="Morin E."/>
            <person name="Chen J."/>
            <person name="Kohler A."/>
            <person name="Krizsan K."/>
            <person name="Balestrini R."/>
            <person name="Da Silva C."/>
            <person name="Montanini B."/>
            <person name="Hainaut M."/>
            <person name="Levati E."/>
            <person name="Barry K.W."/>
            <person name="Belfiori B."/>
            <person name="Cichocki N."/>
            <person name="Clum A."/>
            <person name="Dockter R.B."/>
            <person name="Fauchery L."/>
            <person name="Guy J."/>
            <person name="Iotti M."/>
            <person name="Le Tacon F."/>
            <person name="Lindquist E.A."/>
            <person name="Lipzen A."/>
            <person name="Malagnac F."/>
            <person name="Mello A."/>
            <person name="Molinier V."/>
            <person name="Miyauchi S."/>
            <person name="Poulain J."/>
            <person name="Riccioni C."/>
            <person name="Rubini A."/>
            <person name="Sitrit Y."/>
            <person name="Splivallo R."/>
            <person name="Traeger S."/>
            <person name="Wang M."/>
            <person name="Zifcakova L."/>
            <person name="Wipf D."/>
            <person name="Zambonelli A."/>
            <person name="Paolocci F."/>
            <person name="Nowrousian M."/>
            <person name="Ottonello S."/>
            <person name="Baldrian P."/>
            <person name="Spatafora J.W."/>
            <person name="Henrissat B."/>
            <person name="Nagy L.G."/>
            <person name="Aury J.M."/>
            <person name="Wincker P."/>
            <person name="Grigoriev I.V."/>
            <person name="Bonfante P."/>
            <person name="Martin F.M."/>
        </authorList>
    </citation>
    <scope>NUCLEOTIDE SEQUENCE [LARGE SCALE GENOMIC DNA]</scope>
    <source>
        <strain evidence="6 7">RN42</strain>
    </source>
</reference>
<gene>
    <name evidence="6" type="ORF">BJ508DRAFT_76997</name>
</gene>
<dbReference type="OrthoDB" id="10264870at2759"/>
<dbReference type="AlphaFoldDB" id="A0A3N4HJ56"/>
<feature type="compositionally biased region" description="Low complexity" evidence="5">
    <location>
        <begin position="17"/>
        <end position="26"/>
    </location>
</feature>
<feature type="region of interest" description="Disordered" evidence="5">
    <location>
        <begin position="364"/>
        <end position="390"/>
    </location>
</feature>
<feature type="region of interest" description="Disordered" evidence="5">
    <location>
        <begin position="131"/>
        <end position="150"/>
    </location>
</feature>
<feature type="region of interest" description="Disordered" evidence="5">
    <location>
        <begin position="1"/>
        <end position="26"/>
    </location>
</feature>
<dbReference type="PANTHER" id="PTHR21277">
    <property type="entry name" value="TRANSCRIPTIONAL ADAPTER 1"/>
    <property type="match status" value="1"/>
</dbReference>
<dbReference type="GO" id="GO:0003713">
    <property type="term" value="F:transcription coactivator activity"/>
    <property type="evidence" value="ECO:0007669"/>
    <property type="project" value="TreeGrafter"/>
</dbReference>
<organism evidence="6 7">
    <name type="scientific">Ascobolus immersus RN42</name>
    <dbReference type="NCBI Taxonomy" id="1160509"/>
    <lineage>
        <taxon>Eukaryota</taxon>
        <taxon>Fungi</taxon>
        <taxon>Dikarya</taxon>
        <taxon>Ascomycota</taxon>
        <taxon>Pezizomycotina</taxon>
        <taxon>Pezizomycetes</taxon>
        <taxon>Pezizales</taxon>
        <taxon>Ascobolaceae</taxon>
        <taxon>Ascobolus</taxon>
    </lineage>
</organism>
<feature type="compositionally biased region" description="Basic and acidic residues" evidence="5">
    <location>
        <begin position="364"/>
        <end position="375"/>
    </location>
</feature>
<protein>
    <submittedName>
        <fullName evidence="6">Uncharacterized protein</fullName>
    </submittedName>
</protein>
<evidence type="ECO:0000313" key="6">
    <source>
        <dbReference type="EMBL" id="RPA72221.1"/>
    </source>
</evidence>
<evidence type="ECO:0000256" key="2">
    <source>
        <dbReference type="ARBA" id="ARBA00023015"/>
    </source>
</evidence>
<name>A0A3N4HJ56_ASCIM</name>
<dbReference type="GO" id="GO:0006357">
    <property type="term" value="P:regulation of transcription by RNA polymerase II"/>
    <property type="evidence" value="ECO:0007669"/>
    <property type="project" value="TreeGrafter"/>
</dbReference>
<proteinExistence type="predicted"/>
<feature type="compositionally biased region" description="Polar residues" evidence="5">
    <location>
        <begin position="135"/>
        <end position="150"/>
    </location>
</feature>
<evidence type="ECO:0000256" key="1">
    <source>
        <dbReference type="ARBA" id="ARBA00004123"/>
    </source>
</evidence>
<keyword evidence="7" id="KW-1185">Reference proteome</keyword>
<dbReference type="PANTHER" id="PTHR21277:SF5">
    <property type="entry name" value="TRANSCRIPTIONAL ADAPTER 1"/>
    <property type="match status" value="1"/>
</dbReference>
<dbReference type="GO" id="GO:0000124">
    <property type="term" value="C:SAGA complex"/>
    <property type="evidence" value="ECO:0007669"/>
    <property type="project" value="TreeGrafter"/>
</dbReference>
<dbReference type="InterPro" id="IPR024738">
    <property type="entry name" value="Hfi1/Tada1"/>
</dbReference>
<evidence type="ECO:0000313" key="7">
    <source>
        <dbReference type="Proteomes" id="UP000275078"/>
    </source>
</evidence>
<feature type="compositionally biased region" description="Polar residues" evidence="5">
    <location>
        <begin position="1"/>
        <end position="16"/>
    </location>
</feature>
<sequence>MDSNPPSSRPASESPTMSHSQLGGQLSSKSLKMGLPMLDTSSKLAKGFSRVDYESVYNQLSEGMDASEWSLYKDAVGRFLTGKITRPELLTLIQPLLDKTPSQRTHKIRLHNQFLLLLPLNAHRPDPPQTPAHFVSSSTLPTHSYRSTPAQTELRLKTEVMALPYRDRKRIKQLPLSPPPSPPPEMIDFGHAPTGAAAGTQRPDWGVFASQAMEFPDHEAMRARMAPIAYSCGLKPAISPDLVAFVTLASETFVKEILGSVLSRTSKHRRPRDEDGAYIPQVAGKGPARRPKRRYDEIEEKLITMDDIRLSCSLGENLVHLLPGALGRIMVGAGGRGEREYWREVEGKGGRRGWMRREEERVEHRFGKPEESTDKEGEEEDLGWVGSSGKDREELKGLLDGILTFP</sequence>
<dbReference type="Proteomes" id="UP000275078">
    <property type="component" value="Unassembled WGS sequence"/>
</dbReference>
<dbReference type="Pfam" id="PF12767">
    <property type="entry name" value="SAGA-Tad1"/>
    <property type="match status" value="1"/>
</dbReference>
<keyword evidence="4" id="KW-0539">Nucleus</keyword>
<feature type="region of interest" description="Disordered" evidence="5">
    <location>
        <begin position="266"/>
        <end position="291"/>
    </location>
</feature>
<accession>A0A3N4HJ56</accession>
<dbReference type="STRING" id="1160509.A0A3N4HJ56"/>
<evidence type="ECO:0000256" key="3">
    <source>
        <dbReference type="ARBA" id="ARBA00023163"/>
    </source>
</evidence>
<evidence type="ECO:0000256" key="4">
    <source>
        <dbReference type="ARBA" id="ARBA00023242"/>
    </source>
</evidence>